<reference evidence="2 3" key="1">
    <citation type="journal article" date="2023" name="Limnol Oceanogr Lett">
        <title>Environmental adaptations by the intertidal Antarctic cyanobacterium Halotia branconii CENA392 as revealed using long-read genome sequencing.</title>
        <authorList>
            <person name="Dextro R.B."/>
            <person name="Delbaje E."/>
            <person name="Freitas P.N.N."/>
            <person name="Geraldes V."/>
            <person name="Pinto E."/>
            <person name="Long P.F."/>
            <person name="Fiore M.F."/>
        </authorList>
    </citation>
    <scope>NUCLEOTIDE SEQUENCE [LARGE SCALE GENOMIC DNA]</scope>
    <source>
        <strain evidence="2 3">CENA392</strain>
    </source>
</reference>
<feature type="compositionally biased region" description="Polar residues" evidence="1">
    <location>
        <begin position="112"/>
        <end position="130"/>
    </location>
</feature>
<feature type="region of interest" description="Disordered" evidence="1">
    <location>
        <begin position="105"/>
        <end position="137"/>
    </location>
</feature>
<gene>
    <name evidence="2" type="ORF">QI031_16165</name>
</gene>
<dbReference type="Proteomes" id="UP001223520">
    <property type="component" value="Chromosome"/>
</dbReference>
<evidence type="ECO:0000313" key="3">
    <source>
        <dbReference type="Proteomes" id="UP001223520"/>
    </source>
</evidence>
<evidence type="ECO:0000313" key="2">
    <source>
        <dbReference type="EMBL" id="WGV23361.1"/>
    </source>
</evidence>
<organism evidence="2 3">
    <name type="scientific">Halotia branconii CENA392</name>
    <dbReference type="NCBI Taxonomy" id="1539056"/>
    <lineage>
        <taxon>Bacteria</taxon>
        <taxon>Bacillati</taxon>
        <taxon>Cyanobacteriota</taxon>
        <taxon>Cyanophyceae</taxon>
        <taxon>Nostocales</taxon>
        <taxon>Nodulariaceae</taxon>
        <taxon>Halotia</taxon>
    </lineage>
</organism>
<dbReference type="AlphaFoldDB" id="A0AAJ6NMX8"/>
<name>A0AAJ6NMX8_9CYAN</name>
<proteinExistence type="predicted"/>
<accession>A0AAJ6NMX8</accession>
<keyword evidence="3" id="KW-1185">Reference proteome</keyword>
<dbReference type="EMBL" id="CP124543">
    <property type="protein sequence ID" value="WGV23361.1"/>
    <property type="molecule type" value="Genomic_DNA"/>
</dbReference>
<sequence length="235" mass="27493">MPENNKLQNSQWTEQHDAFCLENKLTPAAKLLWQWLIRQGMGEEIEPDLKEEFNHWVEKHRGKPYHRDTLKEALQQLINCRVVQLVKKFKWHIVRIITRPLDWLKPRKNSPKRNQNCDSPPSNPQSAEQGFSSSSNTSFSEDQLLIMESVLSECEKEGIVFDPVQSPEILEYSLEEVQYALALFKNRGGHQTDYRGKPRIRNPQGWLLTCLRKCWYRQADQWSFGGLLAALGFDL</sequence>
<evidence type="ECO:0000256" key="1">
    <source>
        <dbReference type="SAM" id="MobiDB-lite"/>
    </source>
</evidence>
<dbReference type="RefSeq" id="WP_281480687.1">
    <property type="nucleotide sequence ID" value="NZ_CP124543.1"/>
</dbReference>
<dbReference type="KEGG" id="hbq:QI031_16165"/>
<protein>
    <submittedName>
        <fullName evidence="2">Uncharacterized protein</fullName>
    </submittedName>
</protein>